<keyword evidence="4 7" id="KW-0812">Transmembrane</keyword>
<feature type="transmembrane region" description="Helical" evidence="7">
    <location>
        <begin position="161"/>
        <end position="182"/>
    </location>
</feature>
<dbReference type="GO" id="GO:0005886">
    <property type="term" value="C:plasma membrane"/>
    <property type="evidence" value="ECO:0007669"/>
    <property type="project" value="UniProtKB-SubCell"/>
</dbReference>
<dbReference type="AlphaFoldDB" id="A0A0J9CB21"/>
<gene>
    <name evidence="9" type="ORF">HMPREF9470_01422</name>
</gene>
<dbReference type="GeneID" id="93166905"/>
<dbReference type="PANTHER" id="PTHR30151:SF0">
    <property type="entry name" value="ABC TRANSPORTER PERMEASE PROTEIN MJ0413-RELATED"/>
    <property type="match status" value="1"/>
</dbReference>
<keyword evidence="2 7" id="KW-0813">Transport</keyword>
<keyword evidence="3" id="KW-1003">Cell membrane</keyword>
<dbReference type="Pfam" id="PF00528">
    <property type="entry name" value="BPD_transp_1"/>
    <property type="match status" value="1"/>
</dbReference>
<keyword evidence="5 7" id="KW-1133">Transmembrane helix</keyword>
<dbReference type="EMBL" id="ADLK01000010">
    <property type="protein sequence ID" value="KMW22353.1"/>
    <property type="molecule type" value="Genomic_DNA"/>
</dbReference>
<feature type="transmembrane region" description="Helical" evidence="7">
    <location>
        <begin position="12"/>
        <end position="32"/>
    </location>
</feature>
<evidence type="ECO:0000256" key="7">
    <source>
        <dbReference type="RuleBase" id="RU363032"/>
    </source>
</evidence>
<dbReference type="Proteomes" id="UP000037392">
    <property type="component" value="Unassembled WGS sequence"/>
</dbReference>
<evidence type="ECO:0000259" key="8">
    <source>
        <dbReference type="PROSITE" id="PS50928"/>
    </source>
</evidence>
<evidence type="ECO:0000313" key="10">
    <source>
        <dbReference type="Proteomes" id="UP000037392"/>
    </source>
</evidence>
<dbReference type="InterPro" id="IPR035906">
    <property type="entry name" value="MetI-like_sf"/>
</dbReference>
<dbReference type="PANTHER" id="PTHR30151">
    <property type="entry name" value="ALKANE SULFONATE ABC TRANSPORTER-RELATED, MEMBRANE SUBUNIT"/>
    <property type="match status" value="1"/>
</dbReference>
<dbReference type="InterPro" id="IPR000515">
    <property type="entry name" value="MetI-like"/>
</dbReference>
<name>A0A0J9CB21_9FIRM</name>
<evidence type="ECO:0000256" key="3">
    <source>
        <dbReference type="ARBA" id="ARBA00022475"/>
    </source>
</evidence>
<comment type="similarity">
    <text evidence="7">Belongs to the binding-protein-dependent transport system permease family.</text>
</comment>
<feature type="transmembrane region" description="Helical" evidence="7">
    <location>
        <begin position="52"/>
        <end position="82"/>
    </location>
</feature>
<sequence>MKQNTRLRKYLIWLFWIAVWQAANMLIHNNIIFVGPMDMILALMELVRDSSFWASIFNSFARISIGFLGAFVLGILLGSLAYVSGLVKELLEPIMLLIKSVPVASFVILALIWIGSHNLSVFTSFLVVVPMIYVSTLSGLEHTDRKLLEMARVFSMPLYKQVRYIYIPGLLPYLISGCRTALGMSWKSGVAAEVIGIPEGSIGEQLYYSKLYLDTAGLFAWTFVIIIVSALFEHLFLYLLKKVRH</sequence>
<keyword evidence="6 7" id="KW-0472">Membrane</keyword>
<comment type="caution">
    <text evidence="9">The sequence shown here is derived from an EMBL/GenBank/DDBJ whole genome shotgun (WGS) entry which is preliminary data.</text>
</comment>
<dbReference type="PROSITE" id="PS50928">
    <property type="entry name" value="ABC_TM1"/>
    <property type="match status" value="1"/>
</dbReference>
<dbReference type="GO" id="GO:0055085">
    <property type="term" value="P:transmembrane transport"/>
    <property type="evidence" value="ECO:0007669"/>
    <property type="project" value="InterPro"/>
</dbReference>
<dbReference type="PATRIC" id="fig|742734.4.peg.1522"/>
<evidence type="ECO:0000256" key="5">
    <source>
        <dbReference type="ARBA" id="ARBA00022989"/>
    </source>
</evidence>
<dbReference type="CDD" id="cd06261">
    <property type="entry name" value="TM_PBP2"/>
    <property type="match status" value="1"/>
</dbReference>
<dbReference type="RefSeq" id="WP_045091808.1">
    <property type="nucleotide sequence ID" value="NZ_KQ235876.1"/>
</dbReference>
<dbReference type="OrthoDB" id="308958at2"/>
<proteinExistence type="inferred from homology"/>
<reference evidence="9 10" key="1">
    <citation type="submission" date="2011-04" db="EMBL/GenBank/DDBJ databases">
        <title>The Genome Sequence of Clostridium citroniae WAL-19142.</title>
        <authorList>
            <consortium name="The Broad Institute Genome Sequencing Platform"/>
            <person name="Earl A."/>
            <person name="Ward D."/>
            <person name="Feldgarden M."/>
            <person name="Gevers D."/>
            <person name="Warren Y.A."/>
            <person name="Tyrrell K.L."/>
            <person name="Citron D.M."/>
            <person name="Goldstein E.J."/>
            <person name="Daigneault M."/>
            <person name="Allen-Vercoe E."/>
            <person name="Young S.K."/>
            <person name="Zeng Q."/>
            <person name="Gargeya S."/>
            <person name="Fitzgerald M."/>
            <person name="Haas B."/>
            <person name="Abouelleil A."/>
            <person name="Alvarado L."/>
            <person name="Arachchi H.M."/>
            <person name="Berlin A."/>
            <person name="Brown A."/>
            <person name="Chapman S.B."/>
            <person name="Chen Z."/>
            <person name="Dunbar C."/>
            <person name="Freedman E."/>
            <person name="Gearin G."/>
            <person name="Gellesch M."/>
            <person name="Goldberg J."/>
            <person name="Griggs A."/>
            <person name="Gujja S."/>
            <person name="Heilman E.R."/>
            <person name="Heiman D."/>
            <person name="Howarth C."/>
            <person name="Larson L."/>
            <person name="Lui A."/>
            <person name="MacDonald P.J."/>
            <person name="Mehta T."/>
            <person name="Montmayeur A."/>
            <person name="Murphy C."/>
            <person name="Neiman D."/>
            <person name="Pearson M."/>
            <person name="Priest M."/>
            <person name="Roberts A."/>
            <person name="Saif S."/>
            <person name="Shea T."/>
            <person name="Shenoy N."/>
            <person name="Sisk P."/>
            <person name="Stolte C."/>
            <person name="Sykes S."/>
            <person name="White J."/>
            <person name="Yandava C."/>
            <person name="Wortman J."/>
            <person name="Nusbaum C."/>
            <person name="Birren B."/>
        </authorList>
    </citation>
    <scope>NUCLEOTIDE SEQUENCE [LARGE SCALE GENOMIC DNA]</scope>
    <source>
        <strain evidence="9 10">WAL-19142</strain>
    </source>
</reference>
<organism evidence="9 10">
    <name type="scientific">[Clostridium] citroniae WAL-19142</name>
    <dbReference type="NCBI Taxonomy" id="742734"/>
    <lineage>
        <taxon>Bacteria</taxon>
        <taxon>Bacillati</taxon>
        <taxon>Bacillota</taxon>
        <taxon>Clostridia</taxon>
        <taxon>Lachnospirales</taxon>
        <taxon>Lachnospiraceae</taxon>
        <taxon>Enterocloster</taxon>
    </lineage>
</organism>
<feature type="transmembrane region" description="Helical" evidence="7">
    <location>
        <begin position="94"/>
        <end position="115"/>
    </location>
</feature>
<dbReference type="SUPFAM" id="SSF161098">
    <property type="entry name" value="MetI-like"/>
    <property type="match status" value="1"/>
</dbReference>
<feature type="transmembrane region" description="Helical" evidence="7">
    <location>
        <begin position="121"/>
        <end position="140"/>
    </location>
</feature>
<evidence type="ECO:0000313" key="9">
    <source>
        <dbReference type="EMBL" id="KMW22353.1"/>
    </source>
</evidence>
<evidence type="ECO:0000256" key="4">
    <source>
        <dbReference type="ARBA" id="ARBA00022692"/>
    </source>
</evidence>
<accession>A0A0J9CB21</accession>
<feature type="domain" description="ABC transmembrane type-1" evidence="8">
    <location>
        <begin position="56"/>
        <end position="236"/>
    </location>
</feature>
<evidence type="ECO:0000256" key="2">
    <source>
        <dbReference type="ARBA" id="ARBA00022448"/>
    </source>
</evidence>
<evidence type="ECO:0000256" key="6">
    <source>
        <dbReference type="ARBA" id="ARBA00023136"/>
    </source>
</evidence>
<dbReference type="Gene3D" id="1.10.3720.10">
    <property type="entry name" value="MetI-like"/>
    <property type="match status" value="1"/>
</dbReference>
<evidence type="ECO:0000256" key="1">
    <source>
        <dbReference type="ARBA" id="ARBA00004651"/>
    </source>
</evidence>
<feature type="transmembrane region" description="Helical" evidence="7">
    <location>
        <begin position="218"/>
        <end position="240"/>
    </location>
</feature>
<comment type="subcellular location">
    <subcellularLocation>
        <location evidence="1 7">Cell membrane</location>
        <topology evidence="1 7">Multi-pass membrane protein</topology>
    </subcellularLocation>
</comment>
<protein>
    <recommendedName>
        <fullName evidence="8">ABC transmembrane type-1 domain-containing protein</fullName>
    </recommendedName>
</protein>